<name>A0A9X3XWD8_ENTFC</name>
<gene>
    <name evidence="2" type="ORF">M3X98_08410</name>
</gene>
<organism evidence="2 3">
    <name type="scientific">Enterococcus faecium</name>
    <name type="common">Streptococcus faecium</name>
    <dbReference type="NCBI Taxonomy" id="1352"/>
    <lineage>
        <taxon>Bacteria</taxon>
        <taxon>Bacillati</taxon>
        <taxon>Bacillota</taxon>
        <taxon>Bacilli</taxon>
        <taxon>Lactobacillales</taxon>
        <taxon>Enterococcaceae</taxon>
        <taxon>Enterococcus</taxon>
    </lineage>
</organism>
<dbReference type="Proteomes" id="UP001141166">
    <property type="component" value="Unassembled WGS sequence"/>
</dbReference>
<feature type="transmembrane region" description="Helical" evidence="1">
    <location>
        <begin position="100"/>
        <end position="122"/>
    </location>
</feature>
<evidence type="ECO:0000313" key="3">
    <source>
        <dbReference type="Proteomes" id="UP001141166"/>
    </source>
</evidence>
<feature type="transmembrane region" description="Helical" evidence="1">
    <location>
        <begin position="21"/>
        <end position="39"/>
    </location>
</feature>
<dbReference type="EMBL" id="JAMWMK010000012">
    <property type="protein sequence ID" value="MDC4248078.1"/>
    <property type="molecule type" value="Genomic_DNA"/>
</dbReference>
<evidence type="ECO:0000256" key="1">
    <source>
        <dbReference type="SAM" id="Phobius"/>
    </source>
</evidence>
<proteinExistence type="predicted"/>
<feature type="transmembrane region" description="Helical" evidence="1">
    <location>
        <begin position="142"/>
        <end position="161"/>
    </location>
</feature>
<dbReference type="AlphaFoldDB" id="A0A9X3XWD8"/>
<dbReference type="RefSeq" id="WP_272471399.1">
    <property type="nucleotide sequence ID" value="NZ_JAMWMK010000012.1"/>
</dbReference>
<sequence length="261" mass="31588">MNQNIVMKIYQYMVKIKPRRSFFISLSLLVVVTMFVFFVDRLIFIHLHEDIGYYPNQNPLILAIVSLFFLFIVCIALLYQSIKINKKRYFYFQKIDCYVSLAEFSYTFIWNLQTIVLTYFFLYHHFYPDQFTPFSEQIYQDLFWIFGILWGVFSIGSYLFIREFVFCVCCMDVLNDPATYDQLRELLDRSKKNEIVLKTSEISLEIEECIEKGLIQIRRKQSLSEIREKDKVCFYLEPPFLKMIQDRKQIVEKGLFMENYF</sequence>
<accession>A0A9X3XWD8</accession>
<keyword evidence="1" id="KW-0472">Membrane</keyword>
<keyword evidence="1" id="KW-0812">Transmembrane</keyword>
<reference evidence="2" key="1">
    <citation type="submission" date="2022-05" db="EMBL/GenBank/DDBJ databases">
        <title>Draft genome sequences of Clostridium perfringens strains isolated from Peru.</title>
        <authorList>
            <person name="Hurtado R."/>
            <person name="Lima L."/>
            <person name="Sousa T."/>
            <person name="Jaiswal A.K."/>
            <person name="Tiwari S."/>
            <person name="Maturrano L."/>
            <person name="Brenig B."/>
            <person name="Azevedo V."/>
        </authorList>
    </citation>
    <scope>NUCLEOTIDE SEQUENCE</scope>
    <source>
        <strain evidence="2">CP4</strain>
    </source>
</reference>
<feature type="transmembrane region" description="Helical" evidence="1">
    <location>
        <begin position="59"/>
        <end position="79"/>
    </location>
</feature>
<protein>
    <submittedName>
        <fullName evidence="2">Uncharacterized protein</fullName>
    </submittedName>
</protein>
<evidence type="ECO:0000313" key="2">
    <source>
        <dbReference type="EMBL" id="MDC4248078.1"/>
    </source>
</evidence>
<comment type="caution">
    <text evidence="2">The sequence shown here is derived from an EMBL/GenBank/DDBJ whole genome shotgun (WGS) entry which is preliminary data.</text>
</comment>
<keyword evidence="1" id="KW-1133">Transmembrane helix</keyword>